<evidence type="ECO:0000313" key="6">
    <source>
        <dbReference type="Proteomes" id="UP000253562"/>
    </source>
</evidence>
<evidence type="ECO:0000256" key="3">
    <source>
        <dbReference type="RuleBase" id="RU362026"/>
    </source>
</evidence>
<comment type="similarity">
    <text evidence="3">Belongs to the N(4)/N(6)-methyltransferase family.</text>
</comment>
<dbReference type="AlphaFoldDB" id="A0A368KPR4"/>
<name>A0A368KPR4_9BACT</name>
<feature type="domain" description="DNA methylase N-4/N-6" evidence="4">
    <location>
        <begin position="27"/>
        <end position="253"/>
    </location>
</feature>
<dbReference type="Proteomes" id="UP000253562">
    <property type="component" value="Unassembled WGS sequence"/>
</dbReference>
<dbReference type="EMBL" id="QPEX01000028">
    <property type="protein sequence ID" value="RCS47650.1"/>
    <property type="molecule type" value="Genomic_DNA"/>
</dbReference>
<dbReference type="Pfam" id="PF01555">
    <property type="entry name" value="N6_N4_Mtase"/>
    <property type="match status" value="1"/>
</dbReference>
<keyword evidence="2 5" id="KW-0808">Transferase</keyword>
<dbReference type="GO" id="GO:0008170">
    <property type="term" value="F:N-methyltransferase activity"/>
    <property type="evidence" value="ECO:0007669"/>
    <property type="project" value="InterPro"/>
</dbReference>
<evidence type="ECO:0000256" key="2">
    <source>
        <dbReference type="ARBA" id="ARBA00022679"/>
    </source>
</evidence>
<dbReference type="CDD" id="cd02440">
    <property type="entry name" value="AdoMet_MTases"/>
    <property type="match status" value="1"/>
</dbReference>
<reference evidence="5 6" key="1">
    <citation type="submission" date="2018-07" db="EMBL/GenBank/DDBJ databases">
        <title>Comparative genomes isolates from brazilian mangrove.</title>
        <authorList>
            <person name="De Araujo J.E."/>
            <person name="Taketani R.G."/>
            <person name="Silva M.C.P."/>
            <person name="Lourenco M.V."/>
            <person name="Oliveira V.M."/>
            <person name="Andreote F.D."/>
        </authorList>
    </citation>
    <scope>NUCLEOTIDE SEQUENCE [LARGE SCALE GENOMIC DNA]</scope>
    <source>
        <strain evidence="5 6">HEX PRIS-MGV</strain>
    </source>
</reference>
<dbReference type="InterPro" id="IPR029063">
    <property type="entry name" value="SAM-dependent_MTases_sf"/>
</dbReference>
<comment type="caution">
    <text evidence="5">The sequence shown here is derived from an EMBL/GenBank/DDBJ whole genome shotgun (WGS) entry which is preliminary data.</text>
</comment>
<organism evidence="5 6">
    <name type="scientific">Bremerella cremea</name>
    <dbReference type="NCBI Taxonomy" id="1031537"/>
    <lineage>
        <taxon>Bacteria</taxon>
        <taxon>Pseudomonadati</taxon>
        <taxon>Planctomycetota</taxon>
        <taxon>Planctomycetia</taxon>
        <taxon>Pirellulales</taxon>
        <taxon>Pirellulaceae</taxon>
        <taxon>Bremerella</taxon>
    </lineage>
</organism>
<dbReference type="EC" id="2.1.1.-" evidence="3"/>
<dbReference type="OrthoDB" id="264565at2"/>
<proteinExistence type="inferred from homology"/>
<accession>A0A368KPR4</accession>
<sequence length="264" mass="29691">MDNHFTLNTVEIGDCKEVNRRLPDKSVNLALCSPPYPEKRGDKYPTVSEVDYPTWTARWMDSLVGKLADDGSVVVVIDKHVRNGVMSDFLLLTQLVLRQLGWKQHMTQIWFKHDGLPLGHKWWPHHCYEEILWFSRTTHPFCDPWAAGSPSTNLAVRNYDQSEWTNGEKSEKEGIARMRDVLVVPVGGNAKGVDHPAKYPQALCEALIKTFCPEGGTVLDCFAGSGTTLLAAKATGRNFYGIDVMKKYVDLARRRLEADDSQAA</sequence>
<dbReference type="Gene3D" id="3.40.50.150">
    <property type="entry name" value="Vaccinia Virus protein VP39"/>
    <property type="match status" value="1"/>
</dbReference>
<dbReference type="GO" id="GO:0032259">
    <property type="term" value="P:methylation"/>
    <property type="evidence" value="ECO:0007669"/>
    <property type="project" value="UniProtKB-KW"/>
</dbReference>
<evidence type="ECO:0000259" key="4">
    <source>
        <dbReference type="Pfam" id="PF01555"/>
    </source>
</evidence>
<dbReference type="InterPro" id="IPR002941">
    <property type="entry name" value="DNA_methylase_N4/N6"/>
</dbReference>
<dbReference type="InterPro" id="IPR001091">
    <property type="entry name" value="RM_Methyltransferase"/>
</dbReference>
<dbReference type="PRINTS" id="PR00508">
    <property type="entry name" value="S21N4MTFRASE"/>
</dbReference>
<dbReference type="SUPFAM" id="SSF53335">
    <property type="entry name" value="S-adenosyl-L-methionine-dependent methyltransferases"/>
    <property type="match status" value="1"/>
</dbReference>
<evidence type="ECO:0000256" key="1">
    <source>
        <dbReference type="ARBA" id="ARBA00022603"/>
    </source>
</evidence>
<keyword evidence="1 5" id="KW-0489">Methyltransferase</keyword>
<gene>
    <name evidence="5" type="ORF">DTL42_14100</name>
</gene>
<dbReference type="RefSeq" id="WP_114369376.1">
    <property type="nucleotide sequence ID" value="NZ_QPEX01000028.1"/>
</dbReference>
<protein>
    <recommendedName>
        <fullName evidence="3">Methyltransferase</fullName>
        <ecNumber evidence="3">2.1.1.-</ecNumber>
    </recommendedName>
</protein>
<evidence type="ECO:0000313" key="5">
    <source>
        <dbReference type="EMBL" id="RCS47650.1"/>
    </source>
</evidence>
<dbReference type="GO" id="GO:0003677">
    <property type="term" value="F:DNA binding"/>
    <property type="evidence" value="ECO:0007669"/>
    <property type="project" value="InterPro"/>
</dbReference>